<keyword evidence="3" id="KW-1185">Reference proteome</keyword>
<feature type="region of interest" description="Disordered" evidence="1">
    <location>
        <begin position="1"/>
        <end position="29"/>
    </location>
</feature>
<reference evidence="2 3" key="1">
    <citation type="submission" date="2024-09" db="EMBL/GenBank/DDBJ databases">
        <authorList>
            <person name="Sun Q."/>
            <person name="Mori K."/>
        </authorList>
    </citation>
    <scope>NUCLEOTIDE SEQUENCE [LARGE SCALE GENOMIC DNA]</scope>
    <source>
        <strain evidence="2 3">TBRC 1432</strain>
    </source>
</reference>
<dbReference type="Proteomes" id="UP001589810">
    <property type="component" value="Unassembled WGS sequence"/>
</dbReference>
<feature type="region of interest" description="Disordered" evidence="1">
    <location>
        <begin position="58"/>
        <end position="86"/>
    </location>
</feature>
<feature type="compositionally biased region" description="Basic and acidic residues" evidence="1">
    <location>
        <begin position="1"/>
        <end position="11"/>
    </location>
</feature>
<dbReference type="RefSeq" id="WP_273938246.1">
    <property type="nucleotide sequence ID" value="NZ_CP097263.1"/>
</dbReference>
<gene>
    <name evidence="2" type="ORF">ACFFH7_40830</name>
</gene>
<protein>
    <submittedName>
        <fullName evidence="2">Uncharacterized protein</fullName>
    </submittedName>
</protein>
<evidence type="ECO:0000313" key="2">
    <source>
        <dbReference type="EMBL" id="MFC0547908.1"/>
    </source>
</evidence>
<dbReference type="EMBL" id="JBHLUD010000015">
    <property type="protein sequence ID" value="MFC0547908.1"/>
    <property type="molecule type" value="Genomic_DNA"/>
</dbReference>
<organism evidence="2 3">
    <name type="scientific">Kutzneria chonburiensis</name>
    <dbReference type="NCBI Taxonomy" id="1483604"/>
    <lineage>
        <taxon>Bacteria</taxon>
        <taxon>Bacillati</taxon>
        <taxon>Actinomycetota</taxon>
        <taxon>Actinomycetes</taxon>
        <taxon>Pseudonocardiales</taxon>
        <taxon>Pseudonocardiaceae</taxon>
        <taxon>Kutzneria</taxon>
    </lineage>
</organism>
<feature type="compositionally biased region" description="Polar residues" evidence="1">
    <location>
        <begin position="61"/>
        <end position="72"/>
    </location>
</feature>
<evidence type="ECO:0000256" key="1">
    <source>
        <dbReference type="SAM" id="MobiDB-lite"/>
    </source>
</evidence>
<proteinExistence type="predicted"/>
<accession>A0ABV6N5N9</accession>
<feature type="compositionally biased region" description="Basic and acidic residues" evidence="1">
    <location>
        <begin position="20"/>
        <end position="29"/>
    </location>
</feature>
<comment type="caution">
    <text evidence="2">The sequence shown here is derived from an EMBL/GenBank/DDBJ whole genome shotgun (WGS) entry which is preliminary data.</text>
</comment>
<sequence length="86" mass="9456">MATFDERERRALGGLLARDQQAREARPDQALERPGLSFAEFFDMLVAGYADRLALGERATEASSPSRPTSNRGCRPARTFPISPSS</sequence>
<evidence type="ECO:0000313" key="3">
    <source>
        <dbReference type="Proteomes" id="UP001589810"/>
    </source>
</evidence>
<name>A0ABV6N5N9_9PSEU</name>